<dbReference type="InterPro" id="IPR015943">
    <property type="entry name" value="WD40/YVTN_repeat-like_dom_sf"/>
</dbReference>
<dbReference type="OrthoDB" id="9773938at2"/>
<dbReference type="Pfam" id="PF16819">
    <property type="entry name" value="DUF5074"/>
    <property type="match status" value="1"/>
</dbReference>
<dbReference type="InterPro" id="IPR031815">
    <property type="entry name" value="DUF5074"/>
</dbReference>
<dbReference type="Proteomes" id="UP000280368">
    <property type="component" value="Unassembled WGS sequence"/>
</dbReference>
<dbReference type="PANTHER" id="PTHR47197:SF3">
    <property type="entry name" value="DIHYDRO-HEME D1 DEHYDROGENASE"/>
    <property type="match status" value="1"/>
</dbReference>
<dbReference type="PROSITE" id="PS51257">
    <property type="entry name" value="PROKAR_LIPOPROTEIN"/>
    <property type="match status" value="1"/>
</dbReference>
<dbReference type="PANTHER" id="PTHR47197">
    <property type="entry name" value="PROTEIN NIRF"/>
    <property type="match status" value="1"/>
</dbReference>
<feature type="chain" id="PRO_5018175404" description="YVTN family beta-propeller protein" evidence="1">
    <location>
        <begin position="26"/>
        <end position="342"/>
    </location>
</feature>
<evidence type="ECO:0000256" key="1">
    <source>
        <dbReference type="SAM" id="SignalP"/>
    </source>
</evidence>
<name>A0A3L9ZVD8_9FLAO</name>
<dbReference type="AlphaFoldDB" id="A0A3L9ZVD8"/>
<keyword evidence="3" id="KW-1185">Reference proteome</keyword>
<evidence type="ECO:0008006" key="4">
    <source>
        <dbReference type="Google" id="ProtNLM"/>
    </source>
</evidence>
<dbReference type="SUPFAM" id="SSF63825">
    <property type="entry name" value="YWTD domain"/>
    <property type="match status" value="1"/>
</dbReference>
<keyword evidence="1" id="KW-0732">Signal</keyword>
<comment type="caution">
    <text evidence="2">The sequence shown here is derived from an EMBL/GenBank/DDBJ whole genome shotgun (WGS) entry which is preliminary data.</text>
</comment>
<feature type="signal peptide" evidence="1">
    <location>
        <begin position="1"/>
        <end position="25"/>
    </location>
</feature>
<evidence type="ECO:0000313" key="2">
    <source>
        <dbReference type="EMBL" id="RMA75129.1"/>
    </source>
</evidence>
<accession>A0A3L9ZVD8</accession>
<dbReference type="RefSeq" id="WP_121926064.1">
    <property type="nucleotide sequence ID" value="NZ_CBCSGA010000007.1"/>
</dbReference>
<dbReference type="EMBL" id="REFH01000010">
    <property type="protein sequence ID" value="RMA75129.1"/>
    <property type="molecule type" value="Genomic_DNA"/>
</dbReference>
<protein>
    <recommendedName>
        <fullName evidence="4">YVTN family beta-propeller protein</fullName>
    </recommendedName>
</protein>
<reference evidence="2 3" key="1">
    <citation type="submission" date="2018-10" db="EMBL/GenBank/DDBJ databases">
        <title>Genomic Encyclopedia of Archaeal and Bacterial Type Strains, Phase II (KMG-II): from individual species to whole genera.</title>
        <authorList>
            <person name="Goeker M."/>
        </authorList>
    </citation>
    <scope>NUCLEOTIDE SEQUENCE [LARGE SCALE GENOMIC DNA]</scope>
    <source>
        <strain evidence="2 3">DSM 19727</strain>
    </source>
</reference>
<organism evidence="2 3">
    <name type="scientific">Flavobacterium weaverense</name>
    <dbReference type="NCBI Taxonomy" id="271156"/>
    <lineage>
        <taxon>Bacteria</taxon>
        <taxon>Pseudomonadati</taxon>
        <taxon>Bacteroidota</taxon>
        <taxon>Flavobacteriia</taxon>
        <taxon>Flavobacteriales</taxon>
        <taxon>Flavobacteriaceae</taxon>
        <taxon>Flavobacterium</taxon>
    </lineage>
</organism>
<dbReference type="Gene3D" id="2.130.10.10">
    <property type="entry name" value="YVTN repeat-like/Quinoprotein amine dehydrogenase"/>
    <property type="match status" value="1"/>
</dbReference>
<evidence type="ECO:0000313" key="3">
    <source>
        <dbReference type="Proteomes" id="UP000280368"/>
    </source>
</evidence>
<sequence length="342" mass="36795">MKFKNVFLGIFASALLLASCSNDDATDNNVPLGAYDNGVLVLNEGNFGTPNASVSYISNDFTVVNNIFGIENSDKKLGDVAQSLSFSDDKAFIVLNNSNVVEVVNRYTFKSIATITDQLKNPRYSVVLNNKLYVTNSKTKAVTVYDAKTYSYLETIVINKTSEKIITANGKLYVTNGAFGSGSNVTVINPSSNNAMSTIIVENGVNSIEEKNGFVYVLCGNSTKSKLFKINTTNDTATSIESTTFTKALNMDIEGDKIYYTKGTGIYAMSLNATTFNETPLFSVVDNNFSTLYGFSVIGNKIYTADANGFTAAGTAKVFSNTGTELKSVTVGLGPNSFYANN</sequence>
<dbReference type="InterPro" id="IPR051200">
    <property type="entry name" value="Host-pathogen_enzymatic-act"/>
</dbReference>
<proteinExistence type="predicted"/>
<gene>
    <name evidence="2" type="ORF">BC961_2483</name>
</gene>